<dbReference type="Proteomes" id="UP000265200">
    <property type="component" value="Chromosome 11"/>
</dbReference>
<evidence type="ECO:0000256" key="1">
    <source>
        <dbReference type="SAM" id="SignalP"/>
    </source>
</evidence>
<dbReference type="PROSITE" id="PS50007">
    <property type="entry name" value="PIPLC_X_DOMAIN"/>
    <property type="match status" value="1"/>
</dbReference>
<keyword evidence="1" id="KW-0732">Signal</keyword>
<accession>A0A3P9HH52</accession>
<dbReference type="PANTHER" id="PTHR13593:SF113">
    <property type="entry name" value="SI:DKEY-266F7.9"/>
    <property type="match status" value="1"/>
</dbReference>
<dbReference type="PANTHER" id="PTHR13593">
    <property type="match status" value="1"/>
</dbReference>
<dbReference type="SUPFAM" id="SSF51695">
    <property type="entry name" value="PLC-like phosphodiesterases"/>
    <property type="match status" value="1"/>
</dbReference>
<reference evidence="3" key="3">
    <citation type="submission" date="2025-08" db="UniProtKB">
        <authorList>
            <consortium name="Ensembl"/>
        </authorList>
    </citation>
    <scope>IDENTIFICATION</scope>
    <source>
        <strain evidence="3">HSOK</strain>
    </source>
</reference>
<evidence type="ECO:0000313" key="4">
    <source>
        <dbReference type="Proteomes" id="UP000265200"/>
    </source>
</evidence>
<feature type="domain" description="Phosphatidylinositol-specific phospholipase C X" evidence="2">
    <location>
        <begin position="55"/>
        <end position="195"/>
    </location>
</feature>
<dbReference type="InterPro" id="IPR051057">
    <property type="entry name" value="PI-PLC_domain"/>
</dbReference>
<protein>
    <recommendedName>
        <fullName evidence="2">Phosphatidylinositol-specific phospholipase C X domain-containing protein</fullName>
    </recommendedName>
</protein>
<reference evidence="3 4" key="2">
    <citation type="submission" date="2017-04" db="EMBL/GenBank/DDBJ databases">
        <title>CpG methylation of centromeres and impact of large insertions on vertebrate speciation.</title>
        <authorList>
            <person name="Ichikawa K."/>
            <person name="Yoshimura J."/>
            <person name="Morishita S."/>
        </authorList>
    </citation>
    <scope>NUCLEOTIDE SEQUENCE</scope>
    <source>
        <strain evidence="3 4">HSOK</strain>
    </source>
</reference>
<evidence type="ECO:0000313" key="3">
    <source>
        <dbReference type="Ensembl" id="ENSORLP00015006828.1"/>
    </source>
</evidence>
<reference evidence="3" key="4">
    <citation type="submission" date="2025-09" db="UniProtKB">
        <authorList>
            <consortium name="Ensembl"/>
        </authorList>
    </citation>
    <scope>IDENTIFICATION</scope>
    <source>
        <strain evidence="3">HSOK</strain>
    </source>
</reference>
<sequence>MLRTPGWWRAACLGLGVPVQVLEILDSSQAGTGFNDKPDLHPSFKNTDWMALIPDETPISAVPIPGTHGSLTFSKLKFAGNQVWTLEQQLRVGVRYFDIHAGMWLASENEISIRDDKWMIDQKINLQTVIEQIRSFLRSHKKEAVVLKLTLHGLQQDKVAALIKKLFGKFENVLWKEKGIPTMEKVRGKIVLLDNGMLHFGIQNKNSKFFKSNKLVNVESKIESMKLDLCERNIVVTENPANRLQYTKEVAKKINQYLSEFLQRHKISSSNQGCLGIISMDFPKIIFYVHFHYSDCTFRVLPTVTLKFQSHQQRSQQRLKKQNIVKSWTSKETPTIENWYTEVLKILPLEGLTHPS</sequence>
<dbReference type="SMART" id="SM00148">
    <property type="entry name" value="PLCXc"/>
    <property type="match status" value="1"/>
</dbReference>
<dbReference type="GO" id="GO:0008081">
    <property type="term" value="F:phosphoric diester hydrolase activity"/>
    <property type="evidence" value="ECO:0007669"/>
    <property type="project" value="InterPro"/>
</dbReference>
<evidence type="ECO:0000259" key="2">
    <source>
        <dbReference type="SMART" id="SM00148"/>
    </source>
</evidence>
<reference key="1">
    <citation type="journal article" date="2007" name="Nature">
        <title>The medaka draft genome and insights into vertebrate genome evolution.</title>
        <authorList>
            <person name="Kasahara M."/>
            <person name="Naruse K."/>
            <person name="Sasaki S."/>
            <person name="Nakatani Y."/>
            <person name="Qu W."/>
            <person name="Ahsan B."/>
            <person name="Yamada T."/>
            <person name="Nagayasu Y."/>
            <person name="Doi K."/>
            <person name="Kasai Y."/>
            <person name="Jindo T."/>
            <person name="Kobayashi D."/>
            <person name="Shimada A."/>
            <person name="Toyoda A."/>
            <person name="Kuroki Y."/>
            <person name="Fujiyama A."/>
            <person name="Sasaki T."/>
            <person name="Shimizu A."/>
            <person name="Asakawa S."/>
            <person name="Shimizu N."/>
            <person name="Hashimoto S."/>
            <person name="Yang J."/>
            <person name="Lee Y."/>
            <person name="Matsushima K."/>
            <person name="Sugano S."/>
            <person name="Sakaizumi M."/>
            <person name="Narita T."/>
            <person name="Ohishi K."/>
            <person name="Haga S."/>
            <person name="Ohta F."/>
            <person name="Nomoto H."/>
            <person name="Nogata K."/>
            <person name="Morishita T."/>
            <person name="Endo T."/>
            <person name="Shin-I T."/>
            <person name="Takeda H."/>
            <person name="Morishita S."/>
            <person name="Kohara Y."/>
        </authorList>
    </citation>
    <scope>NUCLEOTIDE SEQUENCE [LARGE SCALE GENOMIC DNA]</scope>
    <source>
        <strain>Hd-rR</strain>
    </source>
</reference>
<proteinExistence type="predicted"/>
<dbReference type="Pfam" id="PF00388">
    <property type="entry name" value="PI-PLC-X"/>
    <property type="match status" value="1"/>
</dbReference>
<dbReference type="GO" id="GO:0006629">
    <property type="term" value="P:lipid metabolic process"/>
    <property type="evidence" value="ECO:0007669"/>
    <property type="project" value="InterPro"/>
</dbReference>
<dbReference type="InterPro" id="IPR017946">
    <property type="entry name" value="PLC-like_Pdiesterase_TIM-brl"/>
</dbReference>
<feature type="chain" id="PRO_5018031481" description="Phosphatidylinositol-specific phospholipase C X domain-containing protein" evidence="1">
    <location>
        <begin position="22"/>
        <end position="356"/>
    </location>
</feature>
<dbReference type="Gene3D" id="3.20.20.190">
    <property type="entry name" value="Phosphatidylinositol (PI) phosphodiesterase"/>
    <property type="match status" value="1"/>
</dbReference>
<name>A0A3P9HH52_ORYLA</name>
<dbReference type="Ensembl" id="ENSORLT00015003557.1">
    <property type="protein sequence ID" value="ENSORLP00015006828.1"/>
    <property type="gene ID" value="ENSORLG00015000953.1"/>
</dbReference>
<dbReference type="AlphaFoldDB" id="A0A3P9HH52"/>
<organism evidence="3 4">
    <name type="scientific">Oryzias latipes</name>
    <name type="common">Japanese rice fish</name>
    <name type="synonym">Japanese killifish</name>
    <dbReference type="NCBI Taxonomy" id="8090"/>
    <lineage>
        <taxon>Eukaryota</taxon>
        <taxon>Metazoa</taxon>
        <taxon>Chordata</taxon>
        <taxon>Craniata</taxon>
        <taxon>Vertebrata</taxon>
        <taxon>Euteleostomi</taxon>
        <taxon>Actinopterygii</taxon>
        <taxon>Neopterygii</taxon>
        <taxon>Teleostei</taxon>
        <taxon>Neoteleostei</taxon>
        <taxon>Acanthomorphata</taxon>
        <taxon>Ovalentaria</taxon>
        <taxon>Atherinomorphae</taxon>
        <taxon>Beloniformes</taxon>
        <taxon>Adrianichthyidae</taxon>
        <taxon>Oryziinae</taxon>
        <taxon>Oryzias</taxon>
    </lineage>
</organism>
<feature type="signal peptide" evidence="1">
    <location>
        <begin position="1"/>
        <end position="21"/>
    </location>
</feature>
<dbReference type="InterPro" id="IPR000909">
    <property type="entry name" value="PLipase_C_PInositol-sp_X_dom"/>
</dbReference>